<dbReference type="AlphaFoldDB" id="A0A2H2ZGQ1"/>
<feature type="domain" description="RING-type" evidence="23">
    <location>
        <begin position="801"/>
        <end position="859"/>
    </location>
</feature>
<keyword evidence="7" id="KW-0479">Metal-binding</keyword>
<evidence type="ECO:0000256" key="11">
    <source>
        <dbReference type="ARBA" id="ARBA00022833"/>
    </source>
</evidence>
<dbReference type="InterPro" id="IPR021319">
    <property type="entry name" value="DUF2921"/>
</dbReference>
<keyword evidence="24" id="KW-0436">Ligase</keyword>
<keyword evidence="9 19" id="KW-0863">Zinc-finger</keyword>
<comment type="caution">
    <text evidence="24">The sequence shown here is derived from an EMBL/GenBank/DDBJ whole genome shotgun (WGS) entry which is preliminary data.</text>
</comment>
<evidence type="ECO:0000256" key="9">
    <source>
        <dbReference type="ARBA" id="ARBA00022771"/>
    </source>
</evidence>
<feature type="region of interest" description="Disordered" evidence="20">
    <location>
        <begin position="513"/>
        <end position="559"/>
    </location>
</feature>
<evidence type="ECO:0000256" key="15">
    <source>
        <dbReference type="ARBA" id="ARBA00063126"/>
    </source>
</evidence>
<dbReference type="Pfam" id="PF11145">
    <property type="entry name" value="DUF2921"/>
    <property type="match status" value="1"/>
</dbReference>
<dbReference type="GO" id="GO:0016874">
    <property type="term" value="F:ligase activity"/>
    <property type="evidence" value="ECO:0007669"/>
    <property type="project" value="UniProtKB-KW"/>
</dbReference>
<dbReference type="GO" id="GO:0008270">
    <property type="term" value="F:zinc ion binding"/>
    <property type="evidence" value="ECO:0007669"/>
    <property type="project" value="UniProtKB-KW"/>
</dbReference>
<evidence type="ECO:0000256" key="5">
    <source>
        <dbReference type="ARBA" id="ARBA00022679"/>
    </source>
</evidence>
<dbReference type="FunFam" id="3.30.40.10:FF:000626">
    <property type="entry name" value="Transmembrane ubiquitin ligase 1"/>
    <property type="match status" value="1"/>
</dbReference>
<feature type="transmembrane region" description="Helical" evidence="21">
    <location>
        <begin position="643"/>
        <end position="660"/>
    </location>
</feature>
<comment type="subcellular location">
    <subcellularLocation>
        <location evidence="2">Endomembrane system</location>
        <topology evidence="2">Multi-pass membrane protein</topology>
    </subcellularLocation>
</comment>
<feature type="signal peptide" evidence="22">
    <location>
        <begin position="1"/>
        <end position="27"/>
    </location>
</feature>
<feature type="transmembrane region" description="Helical" evidence="21">
    <location>
        <begin position="705"/>
        <end position="723"/>
    </location>
</feature>
<keyword evidence="11" id="KW-0862">Zinc</keyword>
<dbReference type="PANTHER" id="PTHR22763">
    <property type="entry name" value="RING ZINC FINGER PROTEIN"/>
    <property type="match status" value="1"/>
</dbReference>
<feature type="compositionally biased region" description="Basic and acidic residues" evidence="20">
    <location>
        <begin position="768"/>
        <end position="783"/>
    </location>
</feature>
<dbReference type="OrthoDB" id="9984778at2759"/>
<feature type="transmembrane region" description="Helical" evidence="21">
    <location>
        <begin position="619"/>
        <end position="637"/>
    </location>
</feature>
<dbReference type="InterPro" id="IPR050731">
    <property type="entry name" value="HRD1_E3_ubiq-ligases"/>
</dbReference>
<comment type="subunit">
    <text evidence="15">Component of the DSC E3 ubiquitin ligase complex composed of dscA, dscB, dscC and dscD.</text>
</comment>
<dbReference type="InterPro" id="IPR024766">
    <property type="entry name" value="Znf_RING_H2"/>
</dbReference>
<evidence type="ECO:0000256" key="22">
    <source>
        <dbReference type="SAM" id="SignalP"/>
    </source>
</evidence>
<comment type="catalytic activity">
    <reaction evidence="1">
        <text>S-ubiquitinyl-[E2 ubiquitin-conjugating enzyme]-L-cysteine + [acceptor protein]-L-lysine = [E2 ubiquitin-conjugating enzyme]-L-cysteine + N(6)-ubiquitinyl-[acceptor protein]-L-lysine.</text>
        <dbReference type="EC" id="2.3.2.27"/>
    </reaction>
</comment>
<organism evidence="24 25">
    <name type="scientific">Trichoderma parareesei</name>
    <name type="common">Filamentous fungus</name>
    <dbReference type="NCBI Taxonomy" id="858221"/>
    <lineage>
        <taxon>Eukaryota</taxon>
        <taxon>Fungi</taxon>
        <taxon>Dikarya</taxon>
        <taxon>Ascomycota</taxon>
        <taxon>Pezizomycotina</taxon>
        <taxon>Sordariomycetes</taxon>
        <taxon>Hypocreomycetidae</taxon>
        <taxon>Hypocreales</taxon>
        <taxon>Hypocreaceae</taxon>
        <taxon>Trichoderma</taxon>
    </lineage>
</organism>
<keyword evidence="8 22" id="KW-0732">Signal</keyword>
<evidence type="ECO:0000256" key="19">
    <source>
        <dbReference type="PROSITE-ProRule" id="PRU00175"/>
    </source>
</evidence>
<feature type="transmembrane region" description="Helical" evidence="21">
    <location>
        <begin position="451"/>
        <end position="475"/>
    </location>
</feature>
<dbReference type="PANTHER" id="PTHR22763:SF162">
    <property type="entry name" value="TRANSMEMBRANE E3 UBIQUITIN-PROTEIN LIGASE 1"/>
    <property type="match status" value="1"/>
</dbReference>
<feature type="chain" id="PRO_5013554332" description="DSC E3 ubiquitin ligase complex subunit A" evidence="22">
    <location>
        <begin position="28"/>
        <end position="865"/>
    </location>
</feature>
<keyword evidence="6 21" id="KW-0812">Transmembrane</keyword>
<feature type="compositionally biased region" description="Low complexity" evidence="20">
    <location>
        <begin position="530"/>
        <end position="559"/>
    </location>
</feature>
<dbReference type="SMART" id="SM00184">
    <property type="entry name" value="RING"/>
    <property type="match status" value="1"/>
</dbReference>
<dbReference type="GO" id="GO:0061630">
    <property type="term" value="F:ubiquitin protein ligase activity"/>
    <property type="evidence" value="ECO:0007669"/>
    <property type="project" value="UniProtKB-EC"/>
</dbReference>
<feature type="transmembrane region" description="Helical" evidence="21">
    <location>
        <begin position="481"/>
        <end position="503"/>
    </location>
</feature>
<dbReference type="SUPFAM" id="SSF57850">
    <property type="entry name" value="RING/U-box"/>
    <property type="match status" value="1"/>
</dbReference>
<comment type="function">
    <text evidence="14">Catalytic component of the DSC E3 ubiquitin ligase complex which is required for the srbA transcriptional activator proteolytic cleavage to release the soluble transcription factor from the membrane in low oxygen or sterol conditions. Required for growth during hypoxia and triazole drug susceptibility, as well as for virulence in a murine model of invasive pulmonary aspergillosis (IPA).</text>
</comment>
<sequence>MPLPELPAYKVLLTIFVLWWLLPSNDYQTQSVALSDLVVSRLSHYRACLDVLNTTRWGDFAPLGAAGNDSKGNDNGDHASPRYVNLTGFREEDRFSWQDLGRFRERGLRLSHHAMPAVGGEQLWDVGKGAPVWTNASGVLLGQWVRRQESEPRTYDSYNLSQSVPSMHWIGDKTEWGRNVTGGTGRIQVRLTGNETVTAYDQLPKTDGPLSGGSIRNVKAVVTFEDTGGTGLSWEMVLFGAHWPRQGVVIMTTTSEKFDGIFGLPHLTPGPDYFQSSQRLLNQSLEQTIAAKEKSIYSDQSIPWKSNFDNPLHTRSPSPHCEYVMYVQIHPPSRQDLGLGHTVSKGEDVAEMLQAIESELESPLGAPIKHIPKLQMSAVIYSPDCNIFLETKGPPDFPASEADHLLGVKIEVQISSINHWLLAYAVVMFGQVVLLKGQIRETYTPSTLARASFWTISIMLIADGMTFTAAASWVATAHYTFLPTLTLTFASFMSMTIGGSLLAKIYEVQTPVPRAGRDGPQAADGRNSGSASTATSTPLTPTPDGTGTGTAPAAVTTTGPILPGPVTAGRGLGDPAVANLDAAANIMDGASAVPGVATPAAARLAPPSTPTFQSLMGRFLLLGALVMFIGGSSIAWYMTVRSWFLNICAFVYLSMWIPQIHRNIMRNCRRALKWQFVIGQSVLRLLPLAYFWLKPDNFLLTRTEPRAFAMLALWVWVQIFVLATQDAVGPRFGIPKGWMPDAWDYHPVLREDNIEAGGLPIGLGVEDSPARDRRRSSEDKDKVGPGGGGGGGGGSTRAIDCAICREVLEVPFVKAGEEDMSVTGVFARRAYMVTPCRHIFHTPCLESWMKFRLQCPICREDLPPI</sequence>
<feature type="compositionally biased region" description="Gly residues" evidence="20">
    <location>
        <begin position="784"/>
        <end position="794"/>
    </location>
</feature>
<proteinExistence type="predicted"/>
<keyword evidence="5" id="KW-0808">Transferase</keyword>
<evidence type="ECO:0000256" key="6">
    <source>
        <dbReference type="ARBA" id="ARBA00022692"/>
    </source>
</evidence>
<evidence type="ECO:0000256" key="3">
    <source>
        <dbReference type="ARBA" id="ARBA00004906"/>
    </source>
</evidence>
<gene>
    <name evidence="24" type="ORF">A9Z42_0017200</name>
</gene>
<evidence type="ECO:0000256" key="20">
    <source>
        <dbReference type="SAM" id="MobiDB-lite"/>
    </source>
</evidence>
<keyword evidence="25" id="KW-1185">Reference proteome</keyword>
<dbReference type="GO" id="GO:0043161">
    <property type="term" value="P:proteasome-mediated ubiquitin-dependent protein catabolic process"/>
    <property type="evidence" value="ECO:0007669"/>
    <property type="project" value="TreeGrafter"/>
</dbReference>
<keyword evidence="12 21" id="KW-1133">Transmembrane helix</keyword>
<evidence type="ECO:0000256" key="21">
    <source>
        <dbReference type="SAM" id="Phobius"/>
    </source>
</evidence>
<accession>A0A2H2ZGQ1</accession>
<dbReference type="Gene3D" id="3.30.40.10">
    <property type="entry name" value="Zinc/RING finger domain, C3HC4 (zinc finger)"/>
    <property type="match status" value="1"/>
</dbReference>
<dbReference type="Proteomes" id="UP000219286">
    <property type="component" value="Unassembled WGS sequence"/>
</dbReference>
<feature type="transmembrane region" description="Helical" evidence="21">
    <location>
        <begin position="420"/>
        <end position="439"/>
    </location>
</feature>
<evidence type="ECO:0000256" key="7">
    <source>
        <dbReference type="ARBA" id="ARBA00022723"/>
    </source>
</evidence>
<evidence type="ECO:0000256" key="10">
    <source>
        <dbReference type="ARBA" id="ARBA00022786"/>
    </source>
</evidence>
<comment type="pathway">
    <text evidence="3">Protein modification; protein ubiquitination.</text>
</comment>
<name>A0A2H2ZGQ1_TRIPA</name>
<protein>
    <recommendedName>
        <fullName evidence="16">DSC E3 ubiquitin ligase complex subunit A</fullName>
        <ecNumber evidence="4">2.3.2.27</ecNumber>
    </recommendedName>
    <alternativeName>
        <fullName evidence="17">Defective for SREBP cleavage protein A</fullName>
    </alternativeName>
    <alternativeName>
        <fullName evidence="18">RING-type E3 ubiquitin transferase dscA</fullName>
    </alternativeName>
</protein>
<evidence type="ECO:0000256" key="4">
    <source>
        <dbReference type="ARBA" id="ARBA00012483"/>
    </source>
</evidence>
<evidence type="ECO:0000256" key="2">
    <source>
        <dbReference type="ARBA" id="ARBA00004127"/>
    </source>
</evidence>
<keyword evidence="13 21" id="KW-0472">Membrane</keyword>
<evidence type="ECO:0000256" key="16">
    <source>
        <dbReference type="ARBA" id="ARBA00071072"/>
    </source>
</evidence>
<evidence type="ECO:0000256" key="14">
    <source>
        <dbReference type="ARBA" id="ARBA00056116"/>
    </source>
</evidence>
<dbReference type="InterPro" id="IPR001841">
    <property type="entry name" value="Znf_RING"/>
</dbReference>
<keyword evidence="10" id="KW-0833">Ubl conjugation pathway</keyword>
<dbReference type="EMBL" id="LFMI01000200">
    <property type="protein sequence ID" value="OTA01406.1"/>
    <property type="molecule type" value="Genomic_DNA"/>
</dbReference>
<evidence type="ECO:0000313" key="24">
    <source>
        <dbReference type="EMBL" id="OTA01406.1"/>
    </source>
</evidence>
<reference evidence="24 25" key="1">
    <citation type="journal article" date="2015" name="Genome Announc.">
        <title>Genome sequence and annotation of Trichoderma parareesei, the ancestor of the cellulase producer Trichoderma reesei.</title>
        <authorList>
            <person name="Yang D."/>
            <person name="Pomraning K."/>
            <person name="Kopchinskiy A."/>
            <person name="Karimi Aghcheh R."/>
            <person name="Atanasova L."/>
            <person name="Chenthamara K."/>
            <person name="Baker S.E."/>
            <person name="Zhang R."/>
            <person name="Shen Q."/>
            <person name="Freitag M."/>
            <person name="Kubicek C.P."/>
            <person name="Druzhinina I.S."/>
        </authorList>
    </citation>
    <scope>NUCLEOTIDE SEQUENCE [LARGE SCALE GENOMIC DNA]</scope>
    <source>
        <strain evidence="24 25">CBS 125925</strain>
    </source>
</reference>
<dbReference type="UniPathway" id="UPA00143"/>
<evidence type="ECO:0000256" key="8">
    <source>
        <dbReference type="ARBA" id="ARBA00022729"/>
    </source>
</evidence>
<evidence type="ECO:0000313" key="25">
    <source>
        <dbReference type="Proteomes" id="UP000219286"/>
    </source>
</evidence>
<evidence type="ECO:0000256" key="1">
    <source>
        <dbReference type="ARBA" id="ARBA00000900"/>
    </source>
</evidence>
<evidence type="ECO:0000256" key="12">
    <source>
        <dbReference type="ARBA" id="ARBA00022989"/>
    </source>
</evidence>
<dbReference type="PROSITE" id="PS50089">
    <property type="entry name" value="ZF_RING_2"/>
    <property type="match status" value="1"/>
</dbReference>
<evidence type="ECO:0000256" key="13">
    <source>
        <dbReference type="ARBA" id="ARBA00023136"/>
    </source>
</evidence>
<dbReference type="GO" id="GO:0044695">
    <property type="term" value="C:Dsc E3 ubiquitin ligase complex"/>
    <property type="evidence" value="ECO:0007669"/>
    <property type="project" value="TreeGrafter"/>
</dbReference>
<dbReference type="GO" id="GO:0016567">
    <property type="term" value="P:protein ubiquitination"/>
    <property type="evidence" value="ECO:0007669"/>
    <property type="project" value="UniProtKB-UniPathway"/>
</dbReference>
<dbReference type="GO" id="GO:0012505">
    <property type="term" value="C:endomembrane system"/>
    <property type="evidence" value="ECO:0007669"/>
    <property type="project" value="UniProtKB-SubCell"/>
</dbReference>
<dbReference type="EC" id="2.3.2.27" evidence="4"/>
<dbReference type="InterPro" id="IPR013083">
    <property type="entry name" value="Znf_RING/FYVE/PHD"/>
</dbReference>
<evidence type="ECO:0000259" key="23">
    <source>
        <dbReference type="PROSITE" id="PS50089"/>
    </source>
</evidence>
<feature type="region of interest" description="Disordered" evidence="20">
    <location>
        <begin position="760"/>
        <end position="794"/>
    </location>
</feature>
<dbReference type="Pfam" id="PF12678">
    <property type="entry name" value="zf-rbx1"/>
    <property type="match status" value="1"/>
</dbReference>
<evidence type="ECO:0000256" key="17">
    <source>
        <dbReference type="ARBA" id="ARBA00077885"/>
    </source>
</evidence>
<evidence type="ECO:0000256" key="18">
    <source>
        <dbReference type="ARBA" id="ARBA00082128"/>
    </source>
</evidence>